<feature type="domain" description="Endonuclease/exonuclease/phosphatase" evidence="1">
    <location>
        <begin position="45"/>
        <end position="292"/>
    </location>
</feature>
<evidence type="ECO:0000313" key="3">
    <source>
        <dbReference type="Proteomes" id="UP001312908"/>
    </source>
</evidence>
<dbReference type="Gene3D" id="3.60.10.10">
    <property type="entry name" value="Endonuclease/exonuclease/phosphatase"/>
    <property type="match status" value="1"/>
</dbReference>
<organism evidence="2 3">
    <name type="scientific">Sorlinia euscelidii</name>
    <dbReference type="NCBI Taxonomy" id="3081148"/>
    <lineage>
        <taxon>Bacteria</taxon>
        <taxon>Pseudomonadati</taxon>
        <taxon>Pseudomonadota</taxon>
        <taxon>Alphaproteobacteria</taxon>
        <taxon>Acetobacterales</taxon>
        <taxon>Acetobacteraceae</taxon>
        <taxon>Sorlinia</taxon>
    </lineage>
</organism>
<dbReference type="Proteomes" id="UP001312908">
    <property type="component" value="Unassembled WGS sequence"/>
</dbReference>
<sequence length="315" mass="34774">MNKREKRVRSKSCWTILRLNNNGIALALLALAVTTPVRAARIKLATWNMEWLSHRPLSDPSLPFDRPDRGPEDYRLIALTLEKLAPDIIALQEVDGANALTGLFKDGAYQFFMTPTPIAQRVVVAVRRGYDVTLNPALMALNVSPKGHHPLREGLDLTIAIGKQHLRILALHLKTGCWEQPLNQRLHACPLLYRQLSIVANWVAARQSEGVPFILIGDFNRRFTDQDPAFKLLSRDAKLTLATEGLASPCHGGEYFIDHIILGAMGRAAFGNHSLRVMTSMQKFDGVEPSDHCPVSVEIELNAVAGASPTRNAAG</sequence>
<protein>
    <submittedName>
        <fullName evidence="2">Endo/exonuclease/phosphatase domain-containing protein</fullName>
    </submittedName>
</protein>
<name>A0ABU7U2C5_9PROT</name>
<dbReference type="RefSeq" id="WP_394819871.1">
    <property type="nucleotide sequence ID" value="NZ_JAWJZY010000003.1"/>
</dbReference>
<dbReference type="InterPro" id="IPR005135">
    <property type="entry name" value="Endo/exonuclease/phosphatase"/>
</dbReference>
<keyword evidence="3" id="KW-1185">Reference proteome</keyword>
<dbReference type="EMBL" id="JAWJZY010000003">
    <property type="protein sequence ID" value="MEE8659002.1"/>
    <property type="molecule type" value="Genomic_DNA"/>
</dbReference>
<evidence type="ECO:0000259" key="1">
    <source>
        <dbReference type="Pfam" id="PF03372"/>
    </source>
</evidence>
<reference evidence="2 3" key="1">
    <citation type="submission" date="2023-10" db="EMBL/GenBank/DDBJ databases">
        <title>Sorlinia euscelidii gen. nov., sp. nov., an acetic acid bacteria isolated from the gut of Euscelidius variegatus emitter.</title>
        <authorList>
            <person name="Michoud G."/>
            <person name="Marasco R."/>
            <person name="Seferji K."/>
            <person name="Gonella E."/>
            <person name="Garuglieri E."/>
            <person name="Alma A."/>
            <person name="Mapelli F."/>
            <person name="Borin S."/>
            <person name="Daffonchio D."/>
            <person name="Crotti E."/>
        </authorList>
    </citation>
    <scope>NUCLEOTIDE SEQUENCE [LARGE SCALE GENOMIC DNA]</scope>
    <source>
        <strain evidence="2 3">EV16P</strain>
    </source>
</reference>
<dbReference type="SUPFAM" id="SSF56219">
    <property type="entry name" value="DNase I-like"/>
    <property type="match status" value="1"/>
</dbReference>
<evidence type="ECO:0000313" key="2">
    <source>
        <dbReference type="EMBL" id="MEE8659002.1"/>
    </source>
</evidence>
<proteinExistence type="predicted"/>
<comment type="caution">
    <text evidence="2">The sequence shown here is derived from an EMBL/GenBank/DDBJ whole genome shotgun (WGS) entry which is preliminary data.</text>
</comment>
<accession>A0ABU7U2C5</accession>
<dbReference type="InterPro" id="IPR036691">
    <property type="entry name" value="Endo/exonu/phosph_ase_sf"/>
</dbReference>
<dbReference type="Pfam" id="PF03372">
    <property type="entry name" value="Exo_endo_phos"/>
    <property type="match status" value="1"/>
</dbReference>
<gene>
    <name evidence="2" type="ORF">DOFOFD_08255</name>
</gene>